<evidence type="ECO:0000256" key="1">
    <source>
        <dbReference type="SAM" id="MobiDB-lite"/>
    </source>
</evidence>
<feature type="non-terminal residue" evidence="3">
    <location>
        <position position="1"/>
    </location>
</feature>
<sequence>GYEAATDLDPAEDLERDSSSESFGNTKSLKQTSAAILVTSPVNFYQVSGTFTSDDRSDLRIRSGKFTLSPSRKYPWTLTHGFYTIMGGYAFDASGESPFLPGRYTQAVLTVHGVTWLMENDPSLIPDLSADMIMDKSKADALAKALLLIQALWFCMNCLSRLAQRLPLSLLEVTTVAHALCTFITYLLWWNKPLNIHQPTLISETKARETCAVMWMASPIKLYHFSGILQSRGPTELDMIAQLDPSTLPAHDIINPETNLTRPLPLPIGKSLGRTGFSPDPNRTFLSLSSLPHQFRSNFLGMMMIQSPESMVLSELNSDSAWYSQPPINSRDGILLGAQDIKRWTLASEAISHYGPKYKWDKSTPLVALQVEYHEIVRFVADIPTCAGIAFLTAAYGAPHLAAWNADFATYLEQLLWRASVLVITFAGLLMHALTWMGLEIAIRSSNRLVKTSGSILAICVPICGILLYAAASVYLVVESFTQLFHLPPAAYQLPSWSNYFPHFS</sequence>
<feature type="region of interest" description="Disordered" evidence="1">
    <location>
        <begin position="1"/>
        <end position="26"/>
    </location>
</feature>
<evidence type="ECO:0000313" key="3">
    <source>
        <dbReference type="EMBL" id="PSR77220.1"/>
    </source>
</evidence>
<gene>
    <name evidence="3" type="ORF">PHLCEN_2v8000</name>
</gene>
<keyword evidence="2" id="KW-1133">Transmembrane helix</keyword>
<dbReference type="PANTHER" id="PTHR35043">
    <property type="entry name" value="TRANSCRIPTION FACTOR DOMAIN-CONTAINING PROTEIN"/>
    <property type="match status" value="1"/>
</dbReference>
<dbReference type="STRING" id="98765.A0A2R6NUX4"/>
<dbReference type="AlphaFoldDB" id="A0A2R6NUX4"/>
<name>A0A2R6NUX4_9APHY</name>
<keyword evidence="4" id="KW-1185">Reference proteome</keyword>
<dbReference type="Proteomes" id="UP000186601">
    <property type="component" value="Unassembled WGS sequence"/>
</dbReference>
<proteinExistence type="predicted"/>
<dbReference type="OrthoDB" id="3029001at2759"/>
<evidence type="ECO:0000313" key="4">
    <source>
        <dbReference type="Proteomes" id="UP000186601"/>
    </source>
</evidence>
<feature type="transmembrane region" description="Helical" evidence="2">
    <location>
        <begin position="419"/>
        <end position="443"/>
    </location>
</feature>
<evidence type="ECO:0000256" key="2">
    <source>
        <dbReference type="SAM" id="Phobius"/>
    </source>
</evidence>
<keyword evidence="2" id="KW-0472">Membrane</keyword>
<keyword evidence="2" id="KW-0812">Transmembrane</keyword>
<organism evidence="3 4">
    <name type="scientific">Hermanssonia centrifuga</name>
    <dbReference type="NCBI Taxonomy" id="98765"/>
    <lineage>
        <taxon>Eukaryota</taxon>
        <taxon>Fungi</taxon>
        <taxon>Dikarya</taxon>
        <taxon>Basidiomycota</taxon>
        <taxon>Agaricomycotina</taxon>
        <taxon>Agaricomycetes</taxon>
        <taxon>Polyporales</taxon>
        <taxon>Meruliaceae</taxon>
        <taxon>Hermanssonia</taxon>
    </lineage>
</organism>
<dbReference type="EMBL" id="MLYV02000807">
    <property type="protein sequence ID" value="PSR77220.1"/>
    <property type="molecule type" value="Genomic_DNA"/>
</dbReference>
<reference evidence="3 4" key="1">
    <citation type="submission" date="2018-02" db="EMBL/GenBank/DDBJ databases">
        <title>Genome sequence of the basidiomycete white-rot fungus Phlebia centrifuga.</title>
        <authorList>
            <person name="Granchi Z."/>
            <person name="Peng M."/>
            <person name="de Vries R.P."/>
            <person name="Hilden K."/>
            <person name="Makela M.R."/>
            <person name="Grigoriev I."/>
            <person name="Riley R."/>
        </authorList>
    </citation>
    <scope>NUCLEOTIDE SEQUENCE [LARGE SCALE GENOMIC DNA]</scope>
    <source>
        <strain evidence="3 4">FBCC195</strain>
    </source>
</reference>
<accession>A0A2R6NUX4</accession>
<feature type="transmembrane region" description="Helical" evidence="2">
    <location>
        <begin position="455"/>
        <end position="478"/>
    </location>
</feature>
<protein>
    <submittedName>
        <fullName evidence="3">Uncharacterized protein</fullName>
    </submittedName>
</protein>
<dbReference type="PANTHER" id="PTHR35043:SF7">
    <property type="entry name" value="TRANSCRIPTION FACTOR DOMAIN-CONTAINING PROTEIN"/>
    <property type="match status" value="1"/>
</dbReference>
<comment type="caution">
    <text evidence="3">The sequence shown here is derived from an EMBL/GenBank/DDBJ whole genome shotgun (WGS) entry which is preliminary data.</text>
</comment>